<keyword evidence="3" id="KW-0805">Transcription regulation</keyword>
<dbReference type="SUPFAM" id="SSF57701">
    <property type="entry name" value="Zn2/Cys6 DNA-binding domain"/>
    <property type="match status" value="1"/>
</dbReference>
<evidence type="ECO:0000256" key="3">
    <source>
        <dbReference type="ARBA" id="ARBA00023015"/>
    </source>
</evidence>
<evidence type="ECO:0000313" key="8">
    <source>
        <dbReference type="EMBL" id="RDW56429.1"/>
    </source>
</evidence>
<dbReference type="OrthoDB" id="2593732at2759"/>
<protein>
    <recommendedName>
        <fullName evidence="7">Zn(2)-C6 fungal-type domain-containing protein</fullName>
    </recommendedName>
</protein>
<name>A0A3D8Q3H7_9HELO</name>
<dbReference type="InterPro" id="IPR036864">
    <property type="entry name" value="Zn2-C6_fun-type_DNA-bd_sf"/>
</dbReference>
<dbReference type="Proteomes" id="UP000256328">
    <property type="component" value="Unassembled WGS sequence"/>
</dbReference>
<dbReference type="CDD" id="cd00067">
    <property type="entry name" value="GAL4"/>
    <property type="match status" value="1"/>
</dbReference>
<dbReference type="Gene3D" id="4.10.240.10">
    <property type="entry name" value="Zn(2)-C6 fungal-type DNA-binding domain"/>
    <property type="match status" value="1"/>
</dbReference>
<dbReference type="EMBL" id="PDLN01000027">
    <property type="protein sequence ID" value="RDW56429.1"/>
    <property type="molecule type" value="Genomic_DNA"/>
</dbReference>
<dbReference type="GO" id="GO:0008270">
    <property type="term" value="F:zinc ion binding"/>
    <property type="evidence" value="ECO:0007669"/>
    <property type="project" value="InterPro"/>
</dbReference>
<dbReference type="GO" id="GO:0003677">
    <property type="term" value="F:DNA binding"/>
    <property type="evidence" value="ECO:0007669"/>
    <property type="project" value="UniProtKB-KW"/>
</dbReference>
<dbReference type="InterPro" id="IPR052360">
    <property type="entry name" value="Transcr_Regulatory_Proteins"/>
</dbReference>
<evidence type="ECO:0000256" key="5">
    <source>
        <dbReference type="ARBA" id="ARBA00023163"/>
    </source>
</evidence>
<evidence type="ECO:0000259" key="7">
    <source>
        <dbReference type="PROSITE" id="PS50048"/>
    </source>
</evidence>
<evidence type="ECO:0000256" key="1">
    <source>
        <dbReference type="ARBA" id="ARBA00022723"/>
    </source>
</evidence>
<dbReference type="GO" id="GO:0000981">
    <property type="term" value="F:DNA-binding transcription factor activity, RNA polymerase II-specific"/>
    <property type="evidence" value="ECO:0007669"/>
    <property type="project" value="InterPro"/>
</dbReference>
<evidence type="ECO:0000313" key="9">
    <source>
        <dbReference type="Proteomes" id="UP000256328"/>
    </source>
</evidence>
<keyword evidence="6" id="KW-0539">Nucleus</keyword>
<keyword evidence="4" id="KW-0238">DNA-binding</keyword>
<gene>
    <name evidence="8" type="ORF">BP5796_13178</name>
</gene>
<keyword evidence="1" id="KW-0479">Metal-binding</keyword>
<accession>A0A3D8Q3H7</accession>
<dbReference type="InterPro" id="IPR021858">
    <property type="entry name" value="Fun_TF"/>
</dbReference>
<keyword evidence="9" id="KW-1185">Reference proteome</keyword>
<sequence>MISRNKRRIGKPKVKSGCRTCKIRKVKCDEGRPACRRCCLTGRVCDGYGVWGAGNGVNSRQQAVAASAISLVVARPIASIAFLASGTVEEKKSFEWFTCRSATKLPGSFVSSFWTTLLFQASLTEPAVLHAVLALSSVHHGGIIAAESPSKSDEASIPKGQQQFALQHYVKAISHLQPHFSAKDKASFRVALITCLVFIWVDFLRGHVNEAQIHLQNGFKILRELQMLSRGSDGSLLWNPGRESTDDWIVEAFFRLYLQMELFQYTYHHSGLVLQSPWPDTPAVVFHSIHGAWQQMDQLLSKIFHLALQGRQYTKAVSHSPSHLRPLIKQQQKIRTRLAQWLDVFKVFKRPFRDPKSAEKKVCRLLYPYHTMASIMLDTCLQPTDESVFDSCTHLFVLLLNQLAELADYATDTSSIHSQPGHRADMSRSIIDIGWITPLYFAAVKCRIHRIRLQAIRLLEASAHREGIWDTKTAACVAKKVMEVEERDFYKDIDTADDFSLPSAPRAYDLSLPVLPEPYRIREVEVVLSGSPMDKVLLFGKEKREGKDFRVLISTYDLHSQCWKD</sequence>
<dbReference type="PROSITE" id="PS50048">
    <property type="entry name" value="ZN2_CY6_FUNGAL_2"/>
    <property type="match status" value="1"/>
</dbReference>
<dbReference type="InterPro" id="IPR001138">
    <property type="entry name" value="Zn2Cys6_DnaBD"/>
</dbReference>
<keyword evidence="5" id="KW-0804">Transcription</keyword>
<proteinExistence type="predicted"/>
<keyword evidence="2" id="KW-0862">Zinc</keyword>
<dbReference type="Pfam" id="PF11951">
    <property type="entry name" value="Fungal_trans_2"/>
    <property type="match status" value="1"/>
</dbReference>
<dbReference type="Pfam" id="PF00172">
    <property type="entry name" value="Zn_clus"/>
    <property type="match status" value="1"/>
</dbReference>
<dbReference type="PANTHER" id="PTHR36206:SF16">
    <property type="entry name" value="TRANSCRIPTION FACTOR DOMAIN-CONTAINING PROTEIN-RELATED"/>
    <property type="match status" value="1"/>
</dbReference>
<evidence type="ECO:0000256" key="4">
    <source>
        <dbReference type="ARBA" id="ARBA00023125"/>
    </source>
</evidence>
<reference evidence="8 9" key="1">
    <citation type="journal article" date="2018" name="IMA Fungus">
        <title>IMA Genome-F 9: Draft genome sequence of Annulohypoxylon stygium, Aspergillus mulundensis, Berkeleyomyces basicola (syn. Thielaviopsis basicola), Ceratocystis smalleyi, two Cercospora beticola strains, Coleophoma cylindrospora, Fusarium fracticaudum, Phialophora cf. hyalina, and Morchella septimelata.</title>
        <authorList>
            <person name="Wingfield B.D."/>
            <person name="Bills G.F."/>
            <person name="Dong Y."/>
            <person name="Huang W."/>
            <person name="Nel W.J."/>
            <person name="Swalarsk-Parry B.S."/>
            <person name="Vaghefi N."/>
            <person name="Wilken P.M."/>
            <person name="An Z."/>
            <person name="de Beer Z.W."/>
            <person name="De Vos L."/>
            <person name="Chen L."/>
            <person name="Duong T.A."/>
            <person name="Gao Y."/>
            <person name="Hammerbacher A."/>
            <person name="Kikkert J.R."/>
            <person name="Li Y."/>
            <person name="Li H."/>
            <person name="Li K."/>
            <person name="Li Q."/>
            <person name="Liu X."/>
            <person name="Ma X."/>
            <person name="Naidoo K."/>
            <person name="Pethybridge S.J."/>
            <person name="Sun J."/>
            <person name="Steenkamp E.T."/>
            <person name="van der Nest M.A."/>
            <person name="van Wyk S."/>
            <person name="Wingfield M.J."/>
            <person name="Xiong C."/>
            <person name="Yue Q."/>
            <person name="Zhang X."/>
        </authorList>
    </citation>
    <scope>NUCLEOTIDE SEQUENCE [LARGE SCALE GENOMIC DNA]</scope>
    <source>
        <strain evidence="8 9">BP5796</strain>
    </source>
</reference>
<evidence type="ECO:0000256" key="2">
    <source>
        <dbReference type="ARBA" id="ARBA00022833"/>
    </source>
</evidence>
<dbReference type="AlphaFoldDB" id="A0A3D8Q3H7"/>
<feature type="domain" description="Zn(2)-C6 fungal-type" evidence="7">
    <location>
        <begin position="17"/>
        <end position="45"/>
    </location>
</feature>
<dbReference type="PANTHER" id="PTHR36206">
    <property type="entry name" value="ASPERCRYPTIN BIOSYNTHESIS CLUSTER-SPECIFIC TRANSCRIPTION REGULATOR ATNN-RELATED"/>
    <property type="match status" value="1"/>
</dbReference>
<organism evidence="8 9">
    <name type="scientific">Coleophoma crateriformis</name>
    <dbReference type="NCBI Taxonomy" id="565419"/>
    <lineage>
        <taxon>Eukaryota</taxon>
        <taxon>Fungi</taxon>
        <taxon>Dikarya</taxon>
        <taxon>Ascomycota</taxon>
        <taxon>Pezizomycotina</taxon>
        <taxon>Leotiomycetes</taxon>
        <taxon>Helotiales</taxon>
        <taxon>Dermateaceae</taxon>
        <taxon>Coleophoma</taxon>
    </lineage>
</organism>
<evidence type="ECO:0000256" key="6">
    <source>
        <dbReference type="ARBA" id="ARBA00023242"/>
    </source>
</evidence>
<comment type="caution">
    <text evidence="8">The sequence shown here is derived from an EMBL/GenBank/DDBJ whole genome shotgun (WGS) entry which is preliminary data.</text>
</comment>